<protein>
    <submittedName>
        <fullName evidence="1">Uncharacterized protein</fullName>
    </submittedName>
</protein>
<proteinExistence type="predicted"/>
<dbReference type="OrthoDB" id="3800235at2759"/>
<reference evidence="1" key="1">
    <citation type="journal article" date="2020" name="Stud. Mycol.">
        <title>101 Dothideomycetes genomes: a test case for predicting lifestyles and emergence of pathogens.</title>
        <authorList>
            <person name="Haridas S."/>
            <person name="Albert R."/>
            <person name="Binder M."/>
            <person name="Bloem J."/>
            <person name="Labutti K."/>
            <person name="Salamov A."/>
            <person name="Andreopoulos B."/>
            <person name="Baker S."/>
            <person name="Barry K."/>
            <person name="Bills G."/>
            <person name="Bluhm B."/>
            <person name="Cannon C."/>
            <person name="Castanera R."/>
            <person name="Culley D."/>
            <person name="Daum C."/>
            <person name="Ezra D."/>
            <person name="Gonzalez J."/>
            <person name="Henrissat B."/>
            <person name="Kuo A."/>
            <person name="Liang C."/>
            <person name="Lipzen A."/>
            <person name="Lutzoni F."/>
            <person name="Magnuson J."/>
            <person name="Mondo S."/>
            <person name="Nolan M."/>
            <person name="Ohm R."/>
            <person name="Pangilinan J."/>
            <person name="Park H.-J."/>
            <person name="Ramirez L."/>
            <person name="Alfaro M."/>
            <person name="Sun H."/>
            <person name="Tritt A."/>
            <person name="Yoshinaga Y."/>
            <person name="Zwiers L.-H."/>
            <person name="Turgeon B."/>
            <person name="Goodwin S."/>
            <person name="Spatafora J."/>
            <person name="Crous P."/>
            <person name="Grigoriev I."/>
        </authorList>
    </citation>
    <scope>NUCLEOTIDE SEQUENCE</scope>
    <source>
        <strain evidence="1">CBS 279.74</strain>
    </source>
</reference>
<keyword evidence="2" id="KW-1185">Reference proteome</keyword>
<dbReference type="PANTHER" id="PTHR42085">
    <property type="entry name" value="F-BOX DOMAIN-CONTAINING PROTEIN"/>
    <property type="match status" value="1"/>
</dbReference>
<dbReference type="Proteomes" id="UP000799428">
    <property type="component" value="Unassembled WGS sequence"/>
</dbReference>
<dbReference type="InterPro" id="IPR038883">
    <property type="entry name" value="AN11006-like"/>
</dbReference>
<dbReference type="EMBL" id="MU005766">
    <property type="protein sequence ID" value="KAF2712580.1"/>
    <property type="molecule type" value="Genomic_DNA"/>
</dbReference>
<dbReference type="PANTHER" id="PTHR42085:SF1">
    <property type="entry name" value="F-BOX DOMAIN-CONTAINING PROTEIN"/>
    <property type="match status" value="1"/>
</dbReference>
<gene>
    <name evidence="1" type="ORF">K504DRAFT_499664</name>
</gene>
<name>A0A6G1KIH5_9PLEO</name>
<accession>A0A6G1KIH5</accession>
<organism evidence="1 2">
    <name type="scientific">Pleomassaria siparia CBS 279.74</name>
    <dbReference type="NCBI Taxonomy" id="1314801"/>
    <lineage>
        <taxon>Eukaryota</taxon>
        <taxon>Fungi</taxon>
        <taxon>Dikarya</taxon>
        <taxon>Ascomycota</taxon>
        <taxon>Pezizomycotina</taxon>
        <taxon>Dothideomycetes</taxon>
        <taxon>Pleosporomycetidae</taxon>
        <taxon>Pleosporales</taxon>
        <taxon>Pleomassariaceae</taxon>
        <taxon>Pleomassaria</taxon>
    </lineage>
</organism>
<evidence type="ECO:0000313" key="2">
    <source>
        <dbReference type="Proteomes" id="UP000799428"/>
    </source>
</evidence>
<dbReference type="AlphaFoldDB" id="A0A6G1KIH5"/>
<sequence length="275" mass="31878">MSISSSPRCGFFTLPRELRDIIYQYALSLEHGLTNAADGSSETVQLIAYAPPEYIFANPLKYVCRQLHKETRGVALAWNDLVIRFTNSMSACDVFGTFLNTCSPTRRKCLKKVVIVEKTTFDNFSDKYRKWICLMCGAEKPFLYDYCLQHPDARVIVRHDASLRLVHSDDNEFDYMRLWTFQHAGLRMAFRQDYGVSFSSIEVASTDLLDFPSNERRTLQTEGQLREVLPNLRCTVAPALNMDLCRQLSRDYFDERNIDFEQRLAELHNLYEEGC</sequence>
<evidence type="ECO:0000313" key="1">
    <source>
        <dbReference type="EMBL" id="KAF2712580.1"/>
    </source>
</evidence>